<organism evidence="3 4">
    <name type="scientific">Anolis carolinensis</name>
    <name type="common">Green anole</name>
    <name type="synonym">American chameleon</name>
    <dbReference type="NCBI Taxonomy" id="28377"/>
    <lineage>
        <taxon>Eukaryota</taxon>
        <taxon>Metazoa</taxon>
        <taxon>Chordata</taxon>
        <taxon>Craniata</taxon>
        <taxon>Vertebrata</taxon>
        <taxon>Euteleostomi</taxon>
        <taxon>Lepidosauria</taxon>
        <taxon>Squamata</taxon>
        <taxon>Bifurcata</taxon>
        <taxon>Unidentata</taxon>
        <taxon>Episquamata</taxon>
        <taxon>Toxicofera</taxon>
        <taxon>Iguania</taxon>
        <taxon>Dactyloidae</taxon>
        <taxon>Anolis</taxon>
    </lineage>
</organism>
<dbReference type="CTD" id="8784"/>
<feature type="chain" id="PRO_5032644847" description="TNFR-Cys domain-containing protein" evidence="2">
    <location>
        <begin position="26"/>
        <end position="212"/>
    </location>
</feature>
<reference evidence="3" key="2">
    <citation type="submission" date="2025-08" db="UniProtKB">
        <authorList>
            <consortium name="Ensembl"/>
        </authorList>
    </citation>
    <scope>IDENTIFICATION</scope>
</reference>
<dbReference type="GO" id="GO:0009897">
    <property type="term" value="C:external side of plasma membrane"/>
    <property type="evidence" value="ECO:0000318"/>
    <property type="project" value="GO_Central"/>
</dbReference>
<proteinExistence type="predicted"/>
<keyword evidence="4" id="KW-1185">Reference proteome</keyword>
<dbReference type="GO" id="GO:0045785">
    <property type="term" value="P:positive regulation of cell adhesion"/>
    <property type="evidence" value="ECO:0000318"/>
    <property type="project" value="GO_Central"/>
</dbReference>
<name>A0A803TE90_ANOCA</name>
<keyword evidence="1" id="KW-1133">Transmembrane helix</keyword>
<gene>
    <name evidence="3" type="primary">tnfrsf18</name>
</gene>
<dbReference type="Proteomes" id="UP000001646">
    <property type="component" value="Unplaced"/>
</dbReference>
<protein>
    <recommendedName>
        <fullName evidence="5">TNFR-Cys domain-containing protein</fullName>
    </recommendedName>
</protein>
<evidence type="ECO:0000313" key="4">
    <source>
        <dbReference type="Proteomes" id="UP000001646"/>
    </source>
</evidence>
<evidence type="ECO:0000313" key="3">
    <source>
        <dbReference type="Ensembl" id="ENSACAP00000033530.1"/>
    </source>
</evidence>
<feature type="transmembrane region" description="Helical" evidence="1">
    <location>
        <begin position="139"/>
        <end position="163"/>
    </location>
</feature>
<dbReference type="CDD" id="cd13417">
    <property type="entry name" value="TNFRSF18"/>
    <property type="match status" value="1"/>
</dbReference>
<dbReference type="OrthoDB" id="9374769at2759"/>
<evidence type="ECO:0000256" key="2">
    <source>
        <dbReference type="SAM" id="SignalP"/>
    </source>
</evidence>
<feature type="signal peptide" evidence="2">
    <location>
        <begin position="1"/>
        <end position="25"/>
    </location>
</feature>
<dbReference type="Gene3D" id="2.10.50.10">
    <property type="entry name" value="Tumor Necrosis Factor Receptor, subunit A, domain 2"/>
    <property type="match status" value="1"/>
</dbReference>
<keyword evidence="1" id="KW-0472">Membrane</keyword>
<sequence length="212" mass="23361">MEVKLRPRLFFFTALCLCLEPGANAEVVCCDASRLEMHPIFCGTCSLGKCCKDNRCKQCRPLPKCLEGEELCRSGTIDFRYICRPCPNGTFSDVKNGCCIPWENCKSHRLQTLQAGNRTHNAQCGPGPTPVVGQPGFTVASIFTVLTAAGIFVLLLMTFLLIVCTCTQKTVFRLVDDVESLEQPNPSEFHLLEDDAQSCQFPEEEDGGKVVA</sequence>
<reference evidence="3" key="3">
    <citation type="submission" date="2025-09" db="UniProtKB">
        <authorList>
            <consortium name="Ensembl"/>
        </authorList>
    </citation>
    <scope>IDENTIFICATION</scope>
</reference>
<dbReference type="InterPro" id="IPR053107">
    <property type="entry name" value="TNFRSF18"/>
</dbReference>
<evidence type="ECO:0008006" key="5">
    <source>
        <dbReference type="Google" id="ProtNLM"/>
    </source>
</evidence>
<dbReference type="InterPro" id="IPR034018">
    <property type="entry name" value="TNFRSF18_N"/>
</dbReference>
<accession>A0A803TE90</accession>
<dbReference type="AlphaFoldDB" id="A0A803TE90"/>
<dbReference type="InParanoid" id="A0A803TE90"/>
<dbReference type="PANTHER" id="PTHR47388">
    <property type="entry name" value="TUMOR NECROSIS FACTOR RECEPTOR SUPERFAMILY MEMBER 18"/>
    <property type="match status" value="1"/>
</dbReference>
<reference evidence="3" key="1">
    <citation type="submission" date="2009-12" db="EMBL/GenBank/DDBJ databases">
        <title>The Genome Sequence of Anolis carolinensis (Green Anole Lizard).</title>
        <authorList>
            <consortium name="The Genome Sequencing Platform"/>
            <person name="Di Palma F."/>
            <person name="Alfoldi J."/>
            <person name="Heiman D."/>
            <person name="Young S."/>
            <person name="Grabherr M."/>
            <person name="Johnson J."/>
            <person name="Lander E.S."/>
            <person name="Lindblad-Toh K."/>
        </authorList>
    </citation>
    <scope>NUCLEOTIDE SEQUENCE [LARGE SCALE GENOMIC DNA]</scope>
    <source>
        <strain evidence="3">JBL SC #1</strain>
    </source>
</reference>
<dbReference type="KEGG" id="acs:103281153"/>
<evidence type="ECO:0000256" key="1">
    <source>
        <dbReference type="SAM" id="Phobius"/>
    </source>
</evidence>
<keyword evidence="2" id="KW-0732">Signal</keyword>
<dbReference type="GeneID" id="103281153"/>
<dbReference type="GeneTree" id="ENSGT00940000166589"/>
<dbReference type="Ensembl" id="ENSACAT00000053292.1">
    <property type="protein sequence ID" value="ENSACAP00000033530.1"/>
    <property type="gene ID" value="ENSACAG00000038484.1"/>
</dbReference>
<keyword evidence="1" id="KW-0812">Transmembrane</keyword>
<dbReference type="PANTHER" id="PTHR47388:SF1">
    <property type="entry name" value="TUMOR NECROSIS FACTOR RECEPTOR SUPERFAMILY MEMBER 18"/>
    <property type="match status" value="1"/>
</dbReference>